<evidence type="ECO:0000259" key="7">
    <source>
        <dbReference type="Pfam" id="PF00082"/>
    </source>
</evidence>
<keyword evidence="2" id="KW-0645">Protease</keyword>
<evidence type="ECO:0000256" key="1">
    <source>
        <dbReference type="ARBA" id="ARBA00011073"/>
    </source>
</evidence>
<feature type="domain" description="Inhibitor I9" evidence="8">
    <location>
        <begin position="157"/>
        <end position="236"/>
    </location>
</feature>
<protein>
    <submittedName>
        <fullName evidence="10">Peptidase S8/S53 domain-containing protein</fullName>
    </submittedName>
</protein>
<keyword evidence="3" id="KW-0732">Signal</keyword>
<evidence type="ECO:0000313" key="10">
    <source>
        <dbReference type="EMBL" id="KVI00080.1"/>
    </source>
</evidence>
<name>A0A103Y055_CYNCS</name>
<keyword evidence="11" id="KW-1185">Reference proteome</keyword>
<dbReference type="InterPro" id="IPR015500">
    <property type="entry name" value="Peptidase_S8_subtilisin-rel"/>
</dbReference>
<comment type="caution">
    <text evidence="10">The sequence shown here is derived from an EMBL/GenBank/DDBJ whole genome shotgun (WGS) entry which is preliminary data.</text>
</comment>
<dbReference type="InterPro" id="IPR023828">
    <property type="entry name" value="Peptidase_S8_Ser-AS"/>
</dbReference>
<dbReference type="SUPFAM" id="SSF52743">
    <property type="entry name" value="Subtilisin-like"/>
    <property type="match status" value="1"/>
</dbReference>
<comment type="similarity">
    <text evidence="1 6">Belongs to the peptidase S8 family.</text>
</comment>
<feature type="domain" description="Subtilisin-like protease fibronectin type-III" evidence="9">
    <location>
        <begin position="776"/>
        <end position="870"/>
    </location>
</feature>
<dbReference type="PRINTS" id="PR00723">
    <property type="entry name" value="SUBTILISIN"/>
</dbReference>
<dbReference type="AlphaFoldDB" id="A0A103Y055"/>
<dbReference type="InterPro" id="IPR045051">
    <property type="entry name" value="SBT"/>
</dbReference>
<dbReference type="PROSITE" id="PS51892">
    <property type="entry name" value="SUBTILASE"/>
    <property type="match status" value="1"/>
</dbReference>
<dbReference type="InterPro" id="IPR000209">
    <property type="entry name" value="Peptidase_S8/S53_dom"/>
</dbReference>
<dbReference type="InterPro" id="IPR036852">
    <property type="entry name" value="Peptidase_S8/S53_dom_sf"/>
</dbReference>
<dbReference type="Gramene" id="KVI00080">
    <property type="protein sequence ID" value="KVI00080"/>
    <property type="gene ID" value="Ccrd_021673"/>
</dbReference>
<keyword evidence="5" id="KW-0720">Serine protease</keyword>
<evidence type="ECO:0000259" key="8">
    <source>
        <dbReference type="Pfam" id="PF05922"/>
    </source>
</evidence>
<dbReference type="Gene3D" id="3.40.50.200">
    <property type="entry name" value="Peptidase S8/S53 domain"/>
    <property type="match status" value="2"/>
</dbReference>
<dbReference type="GO" id="GO:0004252">
    <property type="term" value="F:serine-type endopeptidase activity"/>
    <property type="evidence" value="ECO:0007669"/>
    <property type="project" value="InterPro"/>
</dbReference>
<evidence type="ECO:0000313" key="11">
    <source>
        <dbReference type="Proteomes" id="UP000243975"/>
    </source>
</evidence>
<dbReference type="Pfam" id="PF00082">
    <property type="entry name" value="Peptidase_S8"/>
    <property type="match status" value="1"/>
</dbReference>
<dbReference type="Pfam" id="PF05922">
    <property type="entry name" value="Inhibitor_I9"/>
    <property type="match status" value="1"/>
</dbReference>
<dbReference type="GO" id="GO:0006508">
    <property type="term" value="P:proteolysis"/>
    <property type="evidence" value="ECO:0007669"/>
    <property type="project" value="UniProtKB-KW"/>
</dbReference>
<proteinExistence type="inferred from homology"/>
<dbReference type="Pfam" id="PF17766">
    <property type="entry name" value="fn3_6"/>
    <property type="match status" value="1"/>
</dbReference>
<reference evidence="10 11" key="1">
    <citation type="journal article" date="2016" name="Sci. Rep.">
        <title>The genome sequence of the outbreeding globe artichoke constructed de novo incorporating a phase-aware low-pass sequencing strategy of F1 progeny.</title>
        <authorList>
            <person name="Scaglione D."/>
            <person name="Reyes-Chin-Wo S."/>
            <person name="Acquadro A."/>
            <person name="Froenicke L."/>
            <person name="Portis E."/>
            <person name="Beitel C."/>
            <person name="Tirone M."/>
            <person name="Mauro R."/>
            <person name="Lo Monaco A."/>
            <person name="Mauromicale G."/>
            <person name="Faccioli P."/>
            <person name="Cattivelli L."/>
            <person name="Rieseberg L."/>
            <person name="Michelmore R."/>
            <person name="Lanteri S."/>
        </authorList>
    </citation>
    <scope>NUCLEOTIDE SEQUENCE [LARGE SCALE GENOMIC DNA]</scope>
    <source>
        <strain evidence="10">2C</strain>
    </source>
</reference>
<evidence type="ECO:0000256" key="6">
    <source>
        <dbReference type="PROSITE-ProRule" id="PRU01240"/>
    </source>
</evidence>
<dbReference type="Gene3D" id="3.30.70.80">
    <property type="entry name" value="Peptidase S8 propeptide/proteinase inhibitor I9"/>
    <property type="match status" value="1"/>
</dbReference>
<gene>
    <name evidence="10" type="ORF">Ccrd_021673</name>
</gene>
<dbReference type="EMBL" id="LEKV01003399">
    <property type="protein sequence ID" value="KVI00080.1"/>
    <property type="molecule type" value="Genomic_DNA"/>
</dbReference>
<dbReference type="STRING" id="59895.A0A103Y055"/>
<keyword evidence="4" id="KW-0378">Hydrolase</keyword>
<comment type="caution">
    <text evidence="6">Lacks conserved residue(s) required for the propagation of feature annotation.</text>
</comment>
<organism evidence="10 11">
    <name type="scientific">Cynara cardunculus var. scolymus</name>
    <name type="common">Globe artichoke</name>
    <name type="synonym">Cynara scolymus</name>
    <dbReference type="NCBI Taxonomy" id="59895"/>
    <lineage>
        <taxon>Eukaryota</taxon>
        <taxon>Viridiplantae</taxon>
        <taxon>Streptophyta</taxon>
        <taxon>Embryophyta</taxon>
        <taxon>Tracheophyta</taxon>
        <taxon>Spermatophyta</taxon>
        <taxon>Magnoliopsida</taxon>
        <taxon>eudicotyledons</taxon>
        <taxon>Gunneridae</taxon>
        <taxon>Pentapetalae</taxon>
        <taxon>asterids</taxon>
        <taxon>campanulids</taxon>
        <taxon>Asterales</taxon>
        <taxon>Asteraceae</taxon>
        <taxon>Carduoideae</taxon>
        <taxon>Cardueae</taxon>
        <taxon>Carduinae</taxon>
        <taxon>Cynara</taxon>
    </lineage>
</organism>
<evidence type="ECO:0000259" key="9">
    <source>
        <dbReference type="Pfam" id="PF17766"/>
    </source>
</evidence>
<dbReference type="InterPro" id="IPR037045">
    <property type="entry name" value="S8pro/Inhibitor_I9_sf"/>
</dbReference>
<evidence type="ECO:0000256" key="4">
    <source>
        <dbReference type="ARBA" id="ARBA00022801"/>
    </source>
</evidence>
<dbReference type="InterPro" id="IPR010259">
    <property type="entry name" value="S8pro/Inhibitor_I9"/>
</dbReference>
<sequence length="875" mass="94908">MTRRYQDYVWQLNRTSIHSLNSNLFDLGSGELERSSRTVSSEIFSSNPFSWDCFCPNLAISIFSSIFIAHLRRFLSQSSPSSSLSPTVVSVTVAFSRGRLCRRRFLPRSSPSSSLSPTVVSVSVAFSYGRGSDAILQLFMEPLTKGYCFHTLKFHLYMGQHMHPSSESVISANHEMLASVLERQARLVFTGPINENTVFHNVAKEAAIHHYTKSFRGFSAMLTPGQATRLSAYDLIYTTENEAVVSVFESKLNRLHTTNSWRFLGLDSIQQYNKLPSDVKSDAIASGRSPKAFMITGSDQCRPSSTENVYRVRISQDLTATAVNGPLENSNVTFFRSARDSQGHGTHTSSTIAGSKVSNASLYGLGSGTATGGVPNARLSIYKACWFDDCEDADILAAMDDAIHDGVDLISLSLGPLPPQPIYFQDAISIGAFHAFEKGIVVCASAGNSFLPRTASNVAPWILTVGASTMDRDFPSYVVLGNLKQLKGFGVNTTPDQGKQYGLITGSVTAASGIPSRNARYSNELSNCNKSNYGHKHNKDLAKSFCKRNTMDPILIKGKIVVCMLETLIDDRKEKAIAIKEGGGAGMILVDPVAKYVLFQAVVSSVLIGQAEAIELQSNPMARIYQTPDITAPGVNVLAAWSPIATENTAGNSIDYNIISGTSMSCPHVAAVAALLKSIHPNWSPAMIKSAIMTTATTTDNTRNFIRNDDSTAATPFDYGSGHVNPAAAVDPGLVYDFNANDIINLLCSTGASLAQLKNLTGTPVYCRNPATPSYNFNYPSIGVAYMAGSLSVYRTVTYIGKGPAVYYSKLEITGLKASVYPDVLRFSKSGEKMTYRIDFVPYKSSNGSFEFGSLMWANNVHRVRSPIAVNVVSV</sequence>
<dbReference type="CDD" id="cd02120">
    <property type="entry name" value="PA_subtilisin_like"/>
    <property type="match status" value="1"/>
</dbReference>
<feature type="domain" description="Peptidase S8/S53" evidence="7">
    <location>
        <begin position="335"/>
        <end position="703"/>
    </location>
</feature>
<evidence type="ECO:0000256" key="3">
    <source>
        <dbReference type="ARBA" id="ARBA00022729"/>
    </source>
</evidence>
<dbReference type="Gene3D" id="2.60.40.2310">
    <property type="match status" value="1"/>
</dbReference>
<evidence type="ECO:0000256" key="5">
    <source>
        <dbReference type="ARBA" id="ARBA00022825"/>
    </source>
</evidence>
<dbReference type="OMA" id="WFNLCND"/>
<evidence type="ECO:0000256" key="2">
    <source>
        <dbReference type="ARBA" id="ARBA00022670"/>
    </source>
</evidence>
<dbReference type="Proteomes" id="UP000243975">
    <property type="component" value="Unassembled WGS sequence"/>
</dbReference>
<dbReference type="PANTHER" id="PTHR10795">
    <property type="entry name" value="PROPROTEIN CONVERTASE SUBTILISIN/KEXIN"/>
    <property type="match status" value="1"/>
</dbReference>
<dbReference type="InterPro" id="IPR041469">
    <property type="entry name" value="Subtilisin-like_FN3"/>
</dbReference>
<accession>A0A103Y055</accession>
<dbReference type="PROSITE" id="PS00138">
    <property type="entry name" value="SUBTILASE_SER"/>
    <property type="match status" value="1"/>
</dbReference>